<sequence>MFRLRAFQTLLDGSRDASEQKVELSSLRRLCARGIPEHPSHLRPLAYSLLLGILPADKRQWKRTARHQREQYYVR</sequence>
<proteinExistence type="predicted"/>
<evidence type="ECO:0000313" key="2">
    <source>
        <dbReference type="Proteomes" id="UP000473826"/>
    </source>
</evidence>
<reference evidence="1 2" key="1">
    <citation type="journal article" date="2019" name="PLoS Genet.">
        <title>Convergent evolution of linked mating-type loci in basidiomycete fungi.</title>
        <authorList>
            <person name="Sun S."/>
            <person name="Coelho M.A."/>
            <person name="Heitman J."/>
            <person name="Nowrousian M."/>
        </authorList>
    </citation>
    <scope>NUCLEOTIDE SEQUENCE [LARGE SCALE GENOMIC DNA]</scope>
    <source>
        <strain evidence="1 2">CBS 4282</strain>
    </source>
</reference>
<organism evidence="1 2">
    <name type="scientific">Vanrija humicola</name>
    <name type="common">Yeast</name>
    <name type="synonym">Cryptococcus humicola</name>
    <dbReference type="NCBI Taxonomy" id="5417"/>
    <lineage>
        <taxon>Eukaryota</taxon>
        <taxon>Fungi</taxon>
        <taxon>Dikarya</taxon>
        <taxon>Basidiomycota</taxon>
        <taxon>Agaricomycotina</taxon>
        <taxon>Tremellomycetes</taxon>
        <taxon>Trichosporonales</taxon>
        <taxon>Trichosporonaceae</taxon>
        <taxon>Vanrija</taxon>
    </lineage>
</organism>
<accession>A0A7D8UYF6</accession>
<gene>
    <name evidence="1" type="ORF">VHUM_03464</name>
</gene>
<dbReference type="EMBL" id="QKWK01000009">
    <property type="protein sequence ID" value="TXT07294.1"/>
    <property type="molecule type" value="Genomic_DNA"/>
</dbReference>
<dbReference type="AlphaFoldDB" id="A0A7D8UYF6"/>
<comment type="caution">
    <text evidence="1">The sequence shown here is derived from an EMBL/GenBank/DDBJ whole genome shotgun (WGS) entry which is preliminary data.</text>
</comment>
<dbReference type="OrthoDB" id="29853at2759"/>
<protein>
    <submittedName>
        <fullName evidence="1">Uncharacterized protein</fullName>
    </submittedName>
</protein>
<keyword evidence="2" id="KW-1185">Reference proteome</keyword>
<dbReference type="Proteomes" id="UP000473826">
    <property type="component" value="Unassembled WGS sequence"/>
</dbReference>
<name>A0A7D8UYF6_VANHU</name>
<dbReference type="SUPFAM" id="SSF47923">
    <property type="entry name" value="Ypt/Rab-GAP domain of gyp1p"/>
    <property type="match status" value="1"/>
</dbReference>
<evidence type="ECO:0000313" key="1">
    <source>
        <dbReference type="EMBL" id="TXT07294.1"/>
    </source>
</evidence>
<dbReference type="InterPro" id="IPR035969">
    <property type="entry name" value="Rab-GAP_TBC_sf"/>
</dbReference>